<dbReference type="CDD" id="cd00685">
    <property type="entry name" value="Trans_IPPS_HT"/>
    <property type="match status" value="1"/>
</dbReference>
<accession>A0A0K1EAX4</accession>
<dbReference type="Gene3D" id="1.10.600.10">
    <property type="entry name" value="Farnesyl Diphosphate Synthase"/>
    <property type="match status" value="1"/>
</dbReference>
<dbReference type="PANTHER" id="PTHR12001">
    <property type="entry name" value="GERANYLGERANYL PYROPHOSPHATE SYNTHASE"/>
    <property type="match status" value="1"/>
</dbReference>
<comment type="similarity">
    <text evidence="2 6">Belongs to the FPP/GGPP synthase family.</text>
</comment>
<evidence type="ECO:0000313" key="7">
    <source>
        <dbReference type="EMBL" id="AKT37832.1"/>
    </source>
</evidence>
<evidence type="ECO:0000256" key="5">
    <source>
        <dbReference type="ARBA" id="ARBA00022842"/>
    </source>
</evidence>
<evidence type="ECO:0000256" key="2">
    <source>
        <dbReference type="ARBA" id="ARBA00006706"/>
    </source>
</evidence>
<comment type="cofactor">
    <cofactor evidence="1">
        <name>Mg(2+)</name>
        <dbReference type="ChEBI" id="CHEBI:18420"/>
    </cofactor>
</comment>
<keyword evidence="4" id="KW-0479">Metal-binding</keyword>
<dbReference type="PROSITE" id="PS00444">
    <property type="entry name" value="POLYPRENYL_SYNTHASE_2"/>
    <property type="match status" value="1"/>
</dbReference>
<reference evidence="7 8" key="1">
    <citation type="submission" date="2015-07" db="EMBL/GenBank/DDBJ databases">
        <title>Genome analysis of myxobacterium Chondromyces crocatus Cm c5 reveals a high potential for natural compound synthesis and the genetic basis for the loss of fruiting body formation.</title>
        <authorList>
            <person name="Zaburannyi N."/>
            <person name="Bunk B."/>
            <person name="Maier J."/>
            <person name="Overmann J."/>
            <person name="Mueller R."/>
        </authorList>
    </citation>
    <scope>NUCLEOTIDE SEQUENCE [LARGE SCALE GENOMIC DNA]</scope>
    <source>
        <strain evidence="7 8">Cm c5</strain>
    </source>
</reference>
<dbReference type="AlphaFoldDB" id="A0A0K1EAX4"/>
<dbReference type="InterPro" id="IPR033749">
    <property type="entry name" value="Polyprenyl_synt_CS"/>
</dbReference>
<evidence type="ECO:0000256" key="6">
    <source>
        <dbReference type="RuleBase" id="RU004466"/>
    </source>
</evidence>
<evidence type="ECO:0000256" key="4">
    <source>
        <dbReference type="ARBA" id="ARBA00022723"/>
    </source>
</evidence>
<dbReference type="InterPro" id="IPR000092">
    <property type="entry name" value="Polyprenyl_synt"/>
</dbReference>
<evidence type="ECO:0000256" key="3">
    <source>
        <dbReference type="ARBA" id="ARBA00022679"/>
    </source>
</evidence>
<keyword evidence="8" id="KW-1185">Reference proteome</keyword>
<keyword evidence="5" id="KW-0460">Magnesium</keyword>
<dbReference type="SUPFAM" id="SSF48576">
    <property type="entry name" value="Terpenoid synthases"/>
    <property type="match status" value="1"/>
</dbReference>
<evidence type="ECO:0000256" key="1">
    <source>
        <dbReference type="ARBA" id="ARBA00001946"/>
    </source>
</evidence>
<dbReference type="GO" id="GO:0004659">
    <property type="term" value="F:prenyltransferase activity"/>
    <property type="evidence" value="ECO:0007669"/>
    <property type="project" value="InterPro"/>
</dbReference>
<protein>
    <submittedName>
        <fullName evidence="7">Polyprenyl synthetase</fullName>
    </submittedName>
</protein>
<dbReference type="Pfam" id="PF00348">
    <property type="entry name" value="polyprenyl_synt"/>
    <property type="match status" value="1"/>
</dbReference>
<dbReference type="PANTHER" id="PTHR12001:SF85">
    <property type="entry name" value="SHORT CHAIN ISOPRENYL DIPHOSPHATE SYNTHASE"/>
    <property type="match status" value="1"/>
</dbReference>
<dbReference type="Proteomes" id="UP000067626">
    <property type="component" value="Chromosome"/>
</dbReference>
<dbReference type="STRING" id="52.CMC5_019750"/>
<dbReference type="GO" id="GO:0046872">
    <property type="term" value="F:metal ion binding"/>
    <property type="evidence" value="ECO:0007669"/>
    <property type="project" value="UniProtKB-KW"/>
</dbReference>
<name>A0A0K1EAX4_CHOCO</name>
<dbReference type="GO" id="GO:0008299">
    <property type="term" value="P:isoprenoid biosynthetic process"/>
    <property type="evidence" value="ECO:0007669"/>
    <property type="project" value="InterPro"/>
</dbReference>
<dbReference type="SFLD" id="SFLDS00005">
    <property type="entry name" value="Isoprenoid_Synthase_Type_I"/>
    <property type="match status" value="1"/>
</dbReference>
<sequence length="364" mass="39272">MKQPDMPLSKPAAAPLDLRGIRQAVEATLHRFLDHKAHGPHGPHLTPLLQVLRHFLEGGGKRVRPLYCCLGWHTVTDAAPSDEVLRAAAGLELFHTFALLHDDVIDASPTRHGRPTAHRMFATQSRTLRALWFGDSAAILLGDLCEAWSAELLGSLGHPAARKPVDLMRSEMTIGQYLDLCAAGGVIGSLDDALTVIHYKTTKYTVERPLQIGAALASASPAVMEACSAYARPLGEAFQLYDDLEDVLPTSAHAASSGNDLREGKHTVVLALAYRHASPAQAAQLDDLVGDAYLDGERLARARALIDATGATEIVRRMVMERRRQALHAVERAPFRPAAKQALIQLTELALPGVSAWEATASGN</sequence>
<dbReference type="KEGG" id="ccro:CMC5_019750"/>
<evidence type="ECO:0000313" key="8">
    <source>
        <dbReference type="Proteomes" id="UP000067626"/>
    </source>
</evidence>
<keyword evidence="3 6" id="KW-0808">Transferase</keyword>
<organism evidence="7 8">
    <name type="scientific">Chondromyces crocatus</name>
    <dbReference type="NCBI Taxonomy" id="52"/>
    <lineage>
        <taxon>Bacteria</taxon>
        <taxon>Pseudomonadati</taxon>
        <taxon>Myxococcota</taxon>
        <taxon>Polyangia</taxon>
        <taxon>Polyangiales</taxon>
        <taxon>Polyangiaceae</taxon>
        <taxon>Chondromyces</taxon>
    </lineage>
</organism>
<gene>
    <name evidence="7" type="ORF">CMC5_019750</name>
</gene>
<dbReference type="InterPro" id="IPR008949">
    <property type="entry name" value="Isoprenoid_synthase_dom_sf"/>
</dbReference>
<proteinExistence type="inferred from homology"/>
<dbReference type="EMBL" id="CP012159">
    <property type="protein sequence ID" value="AKT37832.1"/>
    <property type="molecule type" value="Genomic_DNA"/>
</dbReference>